<dbReference type="Proteomes" id="UP000193942">
    <property type="component" value="Unassembled WGS sequence"/>
</dbReference>
<comment type="caution">
    <text evidence="2">The sequence shown here is derived from an EMBL/GenBank/DDBJ whole genome shotgun (WGS) entry which is preliminary data.</text>
</comment>
<feature type="transmembrane region" description="Helical" evidence="1">
    <location>
        <begin position="209"/>
        <end position="228"/>
    </location>
</feature>
<evidence type="ECO:0000313" key="3">
    <source>
        <dbReference type="Proteomes" id="UP000193942"/>
    </source>
</evidence>
<feature type="transmembrane region" description="Helical" evidence="1">
    <location>
        <begin position="160"/>
        <end position="177"/>
    </location>
</feature>
<organism evidence="2 3">
    <name type="scientific">Escherichia coli TA447</name>
    <dbReference type="NCBI Taxonomy" id="656447"/>
    <lineage>
        <taxon>Bacteria</taxon>
        <taxon>Pseudomonadati</taxon>
        <taxon>Pseudomonadota</taxon>
        <taxon>Gammaproteobacteria</taxon>
        <taxon>Enterobacterales</taxon>
        <taxon>Enterobacteriaceae</taxon>
        <taxon>Escherichia</taxon>
    </lineage>
</organism>
<accession>A0A1X3J2H4</accession>
<gene>
    <name evidence="2" type="ORF">ECXG_03444</name>
</gene>
<dbReference type="AlphaFoldDB" id="A0A1X3J2H4"/>
<feature type="transmembrane region" description="Helical" evidence="1">
    <location>
        <begin position="329"/>
        <end position="354"/>
    </location>
</feature>
<dbReference type="Pfam" id="PF03594">
    <property type="entry name" value="BenE"/>
    <property type="match status" value="1"/>
</dbReference>
<feature type="transmembrane region" description="Helical" evidence="1">
    <location>
        <begin position="86"/>
        <end position="106"/>
    </location>
</feature>
<evidence type="ECO:0000256" key="1">
    <source>
        <dbReference type="SAM" id="Phobius"/>
    </source>
</evidence>
<dbReference type="InterPro" id="IPR004711">
    <property type="entry name" value="Benzoate_Transporter"/>
</dbReference>
<feature type="transmembrane region" description="Helical" evidence="1">
    <location>
        <begin position="390"/>
        <end position="423"/>
    </location>
</feature>
<feature type="transmembrane region" description="Helical" evidence="1">
    <location>
        <begin position="248"/>
        <end position="265"/>
    </location>
</feature>
<dbReference type="EMBL" id="ADIZ01000017">
    <property type="protein sequence ID" value="OSK94579.1"/>
    <property type="molecule type" value="Genomic_DNA"/>
</dbReference>
<keyword evidence="1" id="KW-1133">Transmembrane helix</keyword>
<protein>
    <submittedName>
        <fullName evidence="2">Inner membrane protein YdcO</fullName>
    </submittedName>
</protein>
<dbReference type="GO" id="GO:0005886">
    <property type="term" value="C:plasma membrane"/>
    <property type="evidence" value="ECO:0007669"/>
    <property type="project" value="TreeGrafter"/>
</dbReference>
<dbReference type="GO" id="GO:0042925">
    <property type="term" value="F:benzoate transmembrane transporter activity"/>
    <property type="evidence" value="ECO:0007669"/>
    <property type="project" value="InterPro"/>
</dbReference>
<feature type="transmembrane region" description="Helical" evidence="1">
    <location>
        <begin position="52"/>
        <end position="74"/>
    </location>
</feature>
<feature type="transmembrane region" description="Helical" evidence="1">
    <location>
        <begin position="134"/>
        <end position="155"/>
    </location>
</feature>
<keyword evidence="1" id="KW-0472">Membrane</keyword>
<keyword evidence="1" id="KW-0812">Transmembrane</keyword>
<sequence>MVDKKRARFSMRLLRQNGSLSLVRYNGQMLRCLYAITHEVTMRLFSVPPPTLLAGFLAVLIGYASSAAIIWQAAIVAGASTAQISGWMTALGLAMGVSTLTLTLWYRVPVLTAWSTPGAALLVTGLQGLTLNEAIGVFIVTNALIVLCGITGLFARLMRIIPHSLAAAMLAGILLRFGLQAFASLDCQFTLCGSMLLVWLATKAVAPRYAVIAAMIIGIVIVIAQGDVVTTDVVFKPVLPTYITPDFSFAHSLSVALPLFLVTMASQNAPGIAAMKAAGYSAPVSPLIVFTGLLALVFSPFGVYSVGIAAITAAICQSPEAHPDKDQRWLAAAVAGIFYLLAGLFGSAITGMMAALPVSWIQMLAGLALLSTIGGSLYQALHNERERDAAVVAFLVTASGLTLVGIGSAFWGLIAGGVCYVVLNLIADRNRY</sequence>
<proteinExistence type="predicted"/>
<name>A0A1X3J2H4_ECOLX</name>
<dbReference type="NCBIfam" id="TIGR00843">
    <property type="entry name" value="benE"/>
    <property type="match status" value="1"/>
</dbReference>
<evidence type="ECO:0000313" key="2">
    <source>
        <dbReference type="EMBL" id="OSK94579.1"/>
    </source>
</evidence>
<dbReference type="PANTHER" id="PTHR30199:SF0">
    <property type="entry name" value="INNER MEMBRANE PROTEIN YDCO"/>
    <property type="match status" value="1"/>
</dbReference>
<reference evidence="2 3" key="1">
    <citation type="submission" date="2010-04" db="EMBL/GenBank/DDBJ databases">
        <title>The Genome Sequence of Escherichia coli TA447.</title>
        <authorList>
            <consortium name="The Broad Institute Genome Sequencing Platform"/>
            <consortium name="The Broad Institute Genome Sequencing Center for Infectious Disease"/>
            <person name="Feldgarden M."/>
            <person name="Gordon D.M."/>
            <person name="Johnson J.R."/>
            <person name="Johnston B.D."/>
            <person name="Young S."/>
            <person name="Zeng Q."/>
            <person name="Koehrsen M."/>
            <person name="Alvarado L."/>
            <person name="Berlin A.M."/>
            <person name="Borenstein D."/>
            <person name="Chapman S.B."/>
            <person name="Chen Z."/>
            <person name="Engels R."/>
            <person name="Freedman E."/>
            <person name="Gellesch M."/>
            <person name="Goldberg J."/>
            <person name="Griggs A."/>
            <person name="Gujja S."/>
            <person name="Heilman E.R."/>
            <person name="Heiman D.I."/>
            <person name="Hepburn T.A."/>
            <person name="Howarth C."/>
            <person name="Jen D."/>
            <person name="Larson L."/>
            <person name="Mehta T."/>
            <person name="Park D."/>
            <person name="Pearson M."/>
            <person name="Richards J."/>
            <person name="Roberts A."/>
            <person name="Saif S."/>
            <person name="Shea T.D."/>
            <person name="Shenoy N."/>
            <person name="Sisk P."/>
            <person name="Stolte C."/>
            <person name="Sykes S.N."/>
            <person name="Walk T."/>
            <person name="White J."/>
            <person name="Yandava C."/>
            <person name="Haas B."/>
            <person name="Henn M.R."/>
            <person name="Nusbaum C."/>
            <person name="Birren B."/>
        </authorList>
    </citation>
    <scope>NUCLEOTIDE SEQUENCE [LARGE SCALE GENOMIC DNA]</scope>
    <source>
        <strain evidence="2 3">TA447</strain>
    </source>
</reference>
<feature type="transmembrane region" description="Helical" evidence="1">
    <location>
        <begin position="360"/>
        <end position="378"/>
    </location>
</feature>
<dbReference type="PANTHER" id="PTHR30199">
    <property type="entry name" value="MFS FAMILY TRANSPORTER, PREDICTED SUBSTRATE BENZOATE"/>
    <property type="match status" value="1"/>
</dbReference>